<dbReference type="EnsemblMetazoa" id="ENSAATROPT016650">
    <property type="protein sequence ID" value="ENSAATROPP014639"/>
    <property type="gene ID" value="ENSAATROPG013630"/>
</dbReference>
<name>A0AAG5DV28_ANOAO</name>
<evidence type="ECO:0000313" key="2">
    <source>
        <dbReference type="Proteomes" id="UP000075880"/>
    </source>
</evidence>
<accession>A0AAG5DV28</accession>
<proteinExistence type="predicted"/>
<keyword evidence="2" id="KW-1185">Reference proteome</keyword>
<sequence length="21" mass="2455">MLTETICLFTLYLNKLKLLLA</sequence>
<dbReference type="AlphaFoldDB" id="A0AAG5DV28"/>
<protein>
    <submittedName>
        <fullName evidence="1">Uncharacterized protein</fullName>
    </submittedName>
</protein>
<dbReference type="Proteomes" id="UP000075880">
    <property type="component" value="Unassembled WGS sequence"/>
</dbReference>
<organism evidence="1 2">
    <name type="scientific">Anopheles atroparvus</name>
    <name type="common">European mosquito</name>
    <dbReference type="NCBI Taxonomy" id="41427"/>
    <lineage>
        <taxon>Eukaryota</taxon>
        <taxon>Metazoa</taxon>
        <taxon>Ecdysozoa</taxon>
        <taxon>Arthropoda</taxon>
        <taxon>Hexapoda</taxon>
        <taxon>Insecta</taxon>
        <taxon>Pterygota</taxon>
        <taxon>Neoptera</taxon>
        <taxon>Endopterygota</taxon>
        <taxon>Diptera</taxon>
        <taxon>Nematocera</taxon>
        <taxon>Culicoidea</taxon>
        <taxon>Culicidae</taxon>
        <taxon>Anophelinae</taxon>
        <taxon>Anopheles</taxon>
    </lineage>
</organism>
<evidence type="ECO:0000313" key="1">
    <source>
        <dbReference type="EnsemblMetazoa" id="ENSAATROPP014639"/>
    </source>
</evidence>
<reference evidence="1" key="1">
    <citation type="submission" date="2024-04" db="UniProtKB">
        <authorList>
            <consortium name="EnsemblMetazoa"/>
        </authorList>
    </citation>
    <scope>IDENTIFICATION</scope>
    <source>
        <strain evidence="1">EBRO</strain>
    </source>
</reference>